<keyword evidence="2" id="KW-1185">Reference proteome</keyword>
<gene>
    <name evidence="1" type="ORF">GSTUAT00003373001</name>
</gene>
<dbReference type="Proteomes" id="UP001412239">
    <property type="component" value="Unassembled WGS sequence"/>
</dbReference>
<proteinExistence type="predicted"/>
<name>A0A292PYA5_9PEZI</name>
<accession>A0A292PYA5</accession>
<evidence type="ECO:0000313" key="1">
    <source>
        <dbReference type="EMBL" id="CUS12539.1"/>
    </source>
</evidence>
<reference evidence="1" key="1">
    <citation type="submission" date="2015-10" db="EMBL/GenBank/DDBJ databases">
        <authorList>
            <person name="Regsiter A."/>
            <person name="william w."/>
        </authorList>
    </citation>
    <scope>NUCLEOTIDE SEQUENCE</scope>
    <source>
        <strain evidence="1">Montdore</strain>
    </source>
</reference>
<evidence type="ECO:0000313" key="2">
    <source>
        <dbReference type="Proteomes" id="UP001412239"/>
    </source>
</evidence>
<sequence>MATMSNPIYAYREYLHLLPHLFFVKVEKQFPGEACIACDDTLTHQLFECNTCTLRLCEPCRDRIVDRYHLGSLTKLVQNVAGWKIGYQSPIAIGQQQRQFQQQQQQERIGGVLDINHQTLLMMMQGEHGQQQLQYQPQYQIHHQQRQELQRIQQQAQQEDLGGQQMMLQMDSGLRTQRKFLEMMQKIQSEIEMEAELENMNSVSGGMRGRGPMGGSS</sequence>
<organism evidence="1 2">
    <name type="scientific">Tuber aestivum</name>
    <name type="common">summer truffle</name>
    <dbReference type="NCBI Taxonomy" id="59557"/>
    <lineage>
        <taxon>Eukaryota</taxon>
        <taxon>Fungi</taxon>
        <taxon>Dikarya</taxon>
        <taxon>Ascomycota</taxon>
        <taxon>Pezizomycotina</taxon>
        <taxon>Pezizomycetes</taxon>
        <taxon>Pezizales</taxon>
        <taxon>Tuberaceae</taxon>
        <taxon>Tuber</taxon>
    </lineage>
</organism>
<dbReference type="EMBL" id="LN890989">
    <property type="protein sequence ID" value="CUS12539.1"/>
    <property type="molecule type" value="Genomic_DNA"/>
</dbReference>
<protein>
    <submittedName>
        <fullName evidence="1">Uncharacterized protein</fullName>
    </submittedName>
</protein>
<dbReference type="AlphaFoldDB" id="A0A292PYA5"/>